<feature type="chain" id="PRO_5004740607" description="Lipoprotein" evidence="2">
    <location>
        <begin position="23"/>
        <end position="172"/>
    </location>
</feature>
<evidence type="ECO:0008006" key="5">
    <source>
        <dbReference type="Google" id="ProtNLM"/>
    </source>
</evidence>
<proteinExistence type="predicted"/>
<keyword evidence="4" id="KW-1185">Reference proteome</keyword>
<dbReference type="PATRIC" id="fig|1029756.8.peg.2026"/>
<evidence type="ECO:0000256" key="1">
    <source>
        <dbReference type="SAM" id="MobiDB-lite"/>
    </source>
</evidence>
<protein>
    <recommendedName>
        <fullName evidence="5">Lipoprotein</fullName>
    </recommendedName>
</protein>
<reference evidence="3 4" key="1">
    <citation type="journal article" date="2014" name="Genome Announc.">
        <title>Complete Genome Sequence of Hyphomicrobium nitrativorans Strain NL23, a Denitrifying Bacterium Isolated from Biofilm of a Methanol-Fed Denitrification System Treating Seawater at the Montreal Biodome.</title>
        <authorList>
            <person name="Martineau C."/>
            <person name="Villeneuve C."/>
            <person name="Mauffrey F."/>
            <person name="Villemur R."/>
        </authorList>
    </citation>
    <scope>NUCLEOTIDE SEQUENCE [LARGE SCALE GENOMIC DNA]</scope>
    <source>
        <strain evidence="3">NL23</strain>
    </source>
</reference>
<evidence type="ECO:0000313" key="4">
    <source>
        <dbReference type="Proteomes" id="UP000018542"/>
    </source>
</evidence>
<evidence type="ECO:0000313" key="3">
    <source>
        <dbReference type="EMBL" id="AHB48609.1"/>
    </source>
</evidence>
<dbReference type="KEGG" id="hni:W911_09740"/>
<dbReference type="HOGENOM" id="CLU_1553189_0_0_5"/>
<accession>V5SF74</accession>
<dbReference type="AlphaFoldDB" id="V5SF74"/>
<feature type="signal peptide" evidence="2">
    <location>
        <begin position="1"/>
        <end position="22"/>
    </location>
</feature>
<dbReference type="Proteomes" id="UP000018542">
    <property type="component" value="Chromosome"/>
</dbReference>
<dbReference type="PROSITE" id="PS51257">
    <property type="entry name" value="PROKAR_LIPOPROTEIN"/>
    <property type="match status" value="1"/>
</dbReference>
<keyword evidence="2" id="KW-0732">Signal</keyword>
<gene>
    <name evidence="3" type="ORF">W911_09740</name>
</gene>
<sequence length="172" mass="18216">MTLALRSHLTAALAALLLGACASQGNDLTTSSLGPAPQPASASQLSPSLAPVAQTVSRLPAEGGYQLTAAERDMDCRALTGRTAVRIMQLRDYENRRQASLVSRAVQSTTSAVFFGGTGAGLDPDGRHRRERAQLVAYNGLLAEKQCANFDLDAELKPGAKEPPRTRPSKRT</sequence>
<name>V5SF74_9HYPH</name>
<organism evidence="3 4">
    <name type="scientific">Hyphomicrobium nitrativorans NL23</name>
    <dbReference type="NCBI Taxonomy" id="1029756"/>
    <lineage>
        <taxon>Bacteria</taxon>
        <taxon>Pseudomonadati</taxon>
        <taxon>Pseudomonadota</taxon>
        <taxon>Alphaproteobacteria</taxon>
        <taxon>Hyphomicrobiales</taxon>
        <taxon>Hyphomicrobiaceae</taxon>
        <taxon>Hyphomicrobium</taxon>
    </lineage>
</organism>
<feature type="compositionally biased region" description="Low complexity" evidence="1">
    <location>
        <begin position="31"/>
        <end position="49"/>
    </location>
</feature>
<feature type="region of interest" description="Disordered" evidence="1">
    <location>
        <begin position="28"/>
        <end position="49"/>
    </location>
</feature>
<evidence type="ECO:0000256" key="2">
    <source>
        <dbReference type="SAM" id="SignalP"/>
    </source>
</evidence>
<dbReference type="EMBL" id="CP006912">
    <property type="protein sequence ID" value="AHB48609.1"/>
    <property type="molecule type" value="Genomic_DNA"/>
</dbReference>